<dbReference type="AlphaFoldDB" id="A0A2V4PDX6"/>
<gene>
    <name evidence="1" type="ORF">C7C46_09010</name>
</gene>
<organism evidence="1 2">
    <name type="scientific">Streptomyces tateyamensis</name>
    <dbReference type="NCBI Taxonomy" id="565073"/>
    <lineage>
        <taxon>Bacteria</taxon>
        <taxon>Bacillati</taxon>
        <taxon>Actinomycetota</taxon>
        <taxon>Actinomycetes</taxon>
        <taxon>Kitasatosporales</taxon>
        <taxon>Streptomycetaceae</taxon>
        <taxon>Streptomyces</taxon>
    </lineage>
</organism>
<proteinExistence type="predicted"/>
<name>A0A2V4PDX6_9ACTN</name>
<dbReference type="Proteomes" id="UP000248039">
    <property type="component" value="Unassembled WGS sequence"/>
</dbReference>
<evidence type="ECO:0000313" key="1">
    <source>
        <dbReference type="EMBL" id="PYC83461.1"/>
    </source>
</evidence>
<dbReference type="EMBL" id="PYBW01000028">
    <property type="protein sequence ID" value="PYC83461.1"/>
    <property type="molecule type" value="Genomic_DNA"/>
</dbReference>
<sequence>MTRRLDQLPATPADLAATVARLQRDIAELRARAPDLSAADALMPPLPTNTSAWPATSAAAWTTVASCSNLAWHPGLRLVLATIATGGAAGNVRVLIGGVQWGPTVAAGTTFDNTGLLPGVALGAQYQLSVQAQLTSGSGSVAAQPQLIRSIP</sequence>
<dbReference type="OrthoDB" id="3672045at2"/>
<accession>A0A2V4PDX6</accession>
<evidence type="ECO:0000313" key="2">
    <source>
        <dbReference type="Proteomes" id="UP000248039"/>
    </source>
</evidence>
<reference evidence="1 2" key="1">
    <citation type="submission" date="2018-03" db="EMBL/GenBank/DDBJ databases">
        <title>Bioinformatic expansion and discovery of thiopeptide antibiotics.</title>
        <authorList>
            <person name="Schwalen C.J."/>
            <person name="Hudson G.A."/>
            <person name="Mitchell D.A."/>
        </authorList>
    </citation>
    <scope>NUCLEOTIDE SEQUENCE [LARGE SCALE GENOMIC DNA]</scope>
    <source>
        <strain evidence="1 2">ATCC 21389</strain>
    </source>
</reference>
<protein>
    <submittedName>
        <fullName evidence="1">Uncharacterized protein</fullName>
    </submittedName>
</protein>
<keyword evidence="2" id="KW-1185">Reference proteome</keyword>
<dbReference type="RefSeq" id="WP_110667566.1">
    <property type="nucleotide sequence ID" value="NZ_PYBW01000028.1"/>
</dbReference>
<comment type="caution">
    <text evidence="1">The sequence shown here is derived from an EMBL/GenBank/DDBJ whole genome shotgun (WGS) entry which is preliminary data.</text>
</comment>